<organism evidence="13 14">
    <name type="scientific">Bosea lupini</name>
    <dbReference type="NCBI Taxonomy" id="1036779"/>
    <lineage>
        <taxon>Bacteria</taxon>
        <taxon>Pseudomonadati</taxon>
        <taxon>Pseudomonadota</taxon>
        <taxon>Alphaproteobacteria</taxon>
        <taxon>Hyphomicrobiales</taxon>
        <taxon>Boseaceae</taxon>
        <taxon>Bosea</taxon>
    </lineage>
</organism>
<evidence type="ECO:0000259" key="11">
    <source>
        <dbReference type="Pfam" id="PF25994"/>
    </source>
</evidence>
<feature type="domain" description="AprE-like beta-barrel" evidence="12">
    <location>
        <begin position="323"/>
        <end position="409"/>
    </location>
</feature>
<evidence type="ECO:0000313" key="14">
    <source>
        <dbReference type="Proteomes" id="UP000199664"/>
    </source>
</evidence>
<evidence type="ECO:0000256" key="7">
    <source>
        <dbReference type="ARBA" id="ARBA00022989"/>
    </source>
</evidence>
<evidence type="ECO:0000256" key="1">
    <source>
        <dbReference type="ARBA" id="ARBA00004377"/>
    </source>
</evidence>
<evidence type="ECO:0000256" key="6">
    <source>
        <dbReference type="ARBA" id="ARBA00022692"/>
    </source>
</evidence>
<dbReference type="NCBIfam" id="TIGR01843">
    <property type="entry name" value="type_I_hlyD"/>
    <property type="match status" value="1"/>
</dbReference>
<dbReference type="PRINTS" id="PR01490">
    <property type="entry name" value="RTXTOXIND"/>
</dbReference>
<evidence type="ECO:0000256" key="4">
    <source>
        <dbReference type="ARBA" id="ARBA00022475"/>
    </source>
</evidence>
<gene>
    <name evidence="13" type="ORF">SAMN04515666_11417</name>
</gene>
<evidence type="ECO:0000313" key="13">
    <source>
        <dbReference type="EMBL" id="SEM55342.1"/>
    </source>
</evidence>
<dbReference type="InterPro" id="IPR058982">
    <property type="entry name" value="Beta-barrel_AprE"/>
</dbReference>
<name>A0A1H7Z9S8_9HYPH</name>
<proteinExistence type="inferred from homology"/>
<dbReference type="Gene3D" id="2.40.30.170">
    <property type="match status" value="1"/>
</dbReference>
<dbReference type="InterPro" id="IPR010129">
    <property type="entry name" value="T1SS_HlyD"/>
</dbReference>
<keyword evidence="6" id="KW-0812">Transmembrane</keyword>
<evidence type="ECO:0000256" key="2">
    <source>
        <dbReference type="ARBA" id="ARBA00009477"/>
    </source>
</evidence>
<dbReference type="OrthoDB" id="9810980at2"/>
<keyword evidence="10" id="KW-0175">Coiled coil</keyword>
<keyword evidence="8" id="KW-0472">Membrane</keyword>
<keyword evidence="4 9" id="KW-1003">Cell membrane</keyword>
<dbReference type="STRING" id="1036779.SAMN04515666_11417"/>
<evidence type="ECO:0000256" key="10">
    <source>
        <dbReference type="SAM" id="Coils"/>
    </source>
</evidence>
<accession>A0A1H7Z9S8</accession>
<keyword evidence="14" id="KW-1185">Reference proteome</keyword>
<dbReference type="Pfam" id="PF25994">
    <property type="entry name" value="HH_AprE"/>
    <property type="match status" value="1"/>
</dbReference>
<evidence type="ECO:0000256" key="5">
    <source>
        <dbReference type="ARBA" id="ARBA00022519"/>
    </source>
</evidence>
<evidence type="ECO:0000259" key="12">
    <source>
        <dbReference type="Pfam" id="PF26002"/>
    </source>
</evidence>
<reference evidence="14" key="1">
    <citation type="submission" date="2016-10" db="EMBL/GenBank/DDBJ databases">
        <authorList>
            <person name="Varghese N."/>
            <person name="Submissions S."/>
        </authorList>
    </citation>
    <scope>NUCLEOTIDE SEQUENCE [LARGE SCALE GENOMIC DNA]</scope>
    <source>
        <strain evidence="14">LMG 26383,CCUG 61248,R- 45681</strain>
    </source>
</reference>
<protein>
    <recommendedName>
        <fullName evidence="9">Membrane fusion protein (MFP) family protein</fullName>
    </recommendedName>
</protein>
<evidence type="ECO:0000256" key="8">
    <source>
        <dbReference type="ARBA" id="ARBA00023136"/>
    </source>
</evidence>
<dbReference type="InterPro" id="IPR058781">
    <property type="entry name" value="HH_AprE-like"/>
</dbReference>
<dbReference type="PANTHER" id="PTHR30386:SF17">
    <property type="entry name" value="ALKALINE PROTEASE SECRETION PROTEIN APRE"/>
    <property type="match status" value="1"/>
</dbReference>
<evidence type="ECO:0000256" key="3">
    <source>
        <dbReference type="ARBA" id="ARBA00022448"/>
    </source>
</evidence>
<feature type="coiled-coil region" evidence="10">
    <location>
        <begin position="152"/>
        <end position="179"/>
    </location>
</feature>
<dbReference type="Pfam" id="PF26002">
    <property type="entry name" value="Beta-barrel_AprE"/>
    <property type="match status" value="1"/>
</dbReference>
<dbReference type="Gene3D" id="2.40.50.100">
    <property type="match status" value="1"/>
</dbReference>
<keyword evidence="5 9" id="KW-0997">Cell inner membrane</keyword>
<keyword evidence="7" id="KW-1133">Transmembrane helix</keyword>
<sequence length="433" mass="47372">MPRPGRTLERSLALHSVALAGVLVALIGGFTTLSAAIDVSGAVIASGNLVVESELKRIQHPSGGVVSEILVSEGSRVAKDEVLLRLDPTVAKATLNAVTNDLWELSARRARLEAERDGASEPGFTPALLAAASDPSLASLVSGEKTLFRYRTEALAGQKAQLRERIRQLHDEGAGLQGQQEAKRLELDLVEKELTGIRELWEKKLIPSTRLMALERERARLGGEAGKLAAMLAQTRGKISETELQIIEIDQTARTDVAKQLADIRAKTSELTEKRATALDQSERVEIRAPQAGVVLSLSVHTLGGVITAGEQLMQIVPENDALIAEARVRPVDVNQIRLDQPASLRFSTLNQRTTPEIEGRVIRISADAVKDERVDEPYFVVRLRFDRSGMLSDTVLLPGMPVEVFIRTDPRSLASYLVKPMADQMRRAFREK</sequence>
<dbReference type="AlphaFoldDB" id="A0A1H7Z9S8"/>
<dbReference type="EMBL" id="FOAN01000014">
    <property type="protein sequence ID" value="SEM55342.1"/>
    <property type="molecule type" value="Genomic_DNA"/>
</dbReference>
<evidence type="ECO:0000256" key="9">
    <source>
        <dbReference type="RuleBase" id="RU365093"/>
    </source>
</evidence>
<dbReference type="InterPro" id="IPR050739">
    <property type="entry name" value="MFP"/>
</dbReference>
<dbReference type="GO" id="GO:0005886">
    <property type="term" value="C:plasma membrane"/>
    <property type="evidence" value="ECO:0007669"/>
    <property type="project" value="UniProtKB-SubCell"/>
</dbReference>
<keyword evidence="3 9" id="KW-0813">Transport</keyword>
<dbReference type="RefSeq" id="WP_091842347.1">
    <property type="nucleotide sequence ID" value="NZ_FOAN01000014.1"/>
</dbReference>
<comment type="similarity">
    <text evidence="2 9">Belongs to the membrane fusion protein (MFP) (TC 8.A.1) family.</text>
</comment>
<dbReference type="Proteomes" id="UP000199664">
    <property type="component" value="Unassembled WGS sequence"/>
</dbReference>
<comment type="subcellular location">
    <subcellularLocation>
        <location evidence="1 9">Cell inner membrane</location>
        <topology evidence="1 9">Single-pass membrane protein</topology>
    </subcellularLocation>
</comment>
<feature type="domain" description="AprE-like long alpha-helical hairpin" evidence="11">
    <location>
        <begin position="91"/>
        <end position="281"/>
    </location>
</feature>
<dbReference type="GO" id="GO:0015031">
    <property type="term" value="P:protein transport"/>
    <property type="evidence" value="ECO:0007669"/>
    <property type="project" value="InterPro"/>
</dbReference>
<dbReference type="PANTHER" id="PTHR30386">
    <property type="entry name" value="MEMBRANE FUSION SUBUNIT OF EMRAB-TOLC MULTIDRUG EFFLUX PUMP"/>
    <property type="match status" value="1"/>
</dbReference>